<dbReference type="EMBL" id="QOKY01000126">
    <property type="protein sequence ID" value="RMZ57706.1"/>
    <property type="molecule type" value="Genomic_DNA"/>
</dbReference>
<evidence type="ECO:0000313" key="1">
    <source>
        <dbReference type="EMBL" id="RMZ57706.1"/>
    </source>
</evidence>
<organism evidence="1 2">
    <name type="scientific">Auxenochlorella protothecoides</name>
    <name type="common">Green microalga</name>
    <name type="synonym">Chlorella protothecoides</name>
    <dbReference type="NCBI Taxonomy" id="3075"/>
    <lineage>
        <taxon>Eukaryota</taxon>
        <taxon>Viridiplantae</taxon>
        <taxon>Chlorophyta</taxon>
        <taxon>core chlorophytes</taxon>
        <taxon>Trebouxiophyceae</taxon>
        <taxon>Chlorellales</taxon>
        <taxon>Chlorellaceae</taxon>
        <taxon>Auxenochlorella</taxon>
    </lineage>
</organism>
<feature type="non-terminal residue" evidence="1">
    <location>
        <position position="1"/>
    </location>
</feature>
<evidence type="ECO:0000313" key="2">
    <source>
        <dbReference type="Proteomes" id="UP000279271"/>
    </source>
</evidence>
<dbReference type="AlphaFoldDB" id="A0A3M7L893"/>
<reference evidence="2" key="1">
    <citation type="journal article" date="2018" name="Algal Res.">
        <title>Characterization of plant carbon substrate utilization by Auxenochlorella protothecoides.</title>
        <authorList>
            <person name="Vogler B.W."/>
            <person name="Starkenburg S.R."/>
            <person name="Sudasinghe N."/>
            <person name="Schambach J.Y."/>
            <person name="Rollin J.A."/>
            <person name="Pattathil S."/>
            <person name="Barry A.N."/>
        </authorList>
    </citation>
    <scope>NUCLEOTIDE SEQUENCE [LARGE SCALE GENOMIC DNA]</scope>
    <source>
        <strain evidence="2">UTEX 25</strain>
    </source>
</reference>
<proteinExistence type="predicted"/>
<comment type="caution">
    <text evidence="1">The sequence shown here is derived from an EMBL/GenBank/DDBJ whole genome shotgun (WGS) entry which is preliminary data.</text>
</comment>
<accession>A0A3M7L893</accession>
<feature type="non-terminal residue" evidence="1">
    <location>
        <position position="361"/>
    </location>
</feature>
<sequence>DTATITLNFIECIHPSSEGKPTSFITCTASVTASDMPLNSYWIDYVWGTVFDTADCHKVYSERISCTVGMTLQQLPTVVVLTFNMSDGSNYQQQYVSRSTKMTYTAIFIAFSPLGTVTATVMAGDPIIDAATITLNFIECIDSSSEGTPTNVITCTASVTASEMPLNAYWIDYTWGDLQGEVKIGAKQLTSFITWSGPGTSIEGSAYAWYQTLNGTYIRSTRIPIAPFKKIAVFDYAFCRRIYSERIYCTIYMTFQQLPTSVVLTFKMADGTTVQEQPLTNSKTMTYTAMFVGFSPFGTVEAILQLGTVITVGPYPISDDSLPPPPPSPFPPPSPPPPIAIVLSDAMCKQQEDELYRCQVQ</sequence>
<gene>
    <name evidence="1" type="ORF">APUTEX25_001906</name>
</gene>
<protein>
    <submittedName>
        <fullName evidence="1">Uncharacterized protein</fullName>
    </submittedName>
</protein>
<dbReference type="Proteomes" id="UP000279271">
    <property type="component" value="Unassembled WGS sequence"/>
</dbReference>
<name>A0A3M7L893_AUXPR</name>